<protein>
    <submittedName>
        <fullName evidence="1">Uncharacterized protein</fullName>
    </submittedName>
</protein>
<gene>
    <name evidence="1" type="ORF">LCGC14_0814520</name>
</gene>
<reference evidence="1" key="1">
    <citation type="journal article" date="2015" name="Nature">
        <title>Complex archaea that bridge the gap between prokaryotes and eukaryotes.</title>
        <authorList>
            <person name="Spang A."/>
            <person name="Saw J.H."/>
            <person name="Jorgensen S.L."/>
            <person name="Zaremba-Niedzwiedzka K."/>
            <person name="Martijn J."/>
            <person name="Lind A.E."/>
            <person name="van Eijk R."/>
            <person name="Schleper C."/>
            <person name="Guy L."/>
            <person name="Ettema T.J."/>
        </authorList>
    </citation>
    <scope>NUCLEOTIDE SEQUENCE</scope>
</reference>
<comment type="caution">
    <text evidence="1">The sequence shown here is derived from an EMBL/GenBank/DDBJ whole genome shotgun (WGS) entry which is preliminary data.</text>
</comment>
<name>A0A0F9PQ94_9ZZZZ</name>
<proteinExistence type="predicted"/>
<dbReference type="InterPro" id="IPR009377">
    <property type="entry name" value="EutA"/>
</dbReference>
<dbReference type="Pfam" id="PF06277">
    <property type="entry name" value="EutA"/>
    <property type="match status" value="1"/>
</dbReference>
<evidence type="ECO:0000313" key="1">
    <source>
        <dbReference type="EMBL" id="KKN32374.1"/>
    </source>
</evidence>
<dbReference type="EMBL" id="LAZR01002257">
    <property type="protein sequence ID" value="KKN32374.1"/>
    <property type="molecule type" value="Genomic_DNA"/>
</dbReference>
<accession>A0A0F9PQ94</accession>
<dbReference type="AlphaFoldDB" id="A0A0F9PQ94"/>
<organism evidence="1">
    <name type="scientific">marine sediment metagenome</name>
    <dbReference type="NCBI Taxonomy" id="412755"/>
    <lineage>
        <taxon>unclassified sequences</taxon>
        <taxon>metagenomes</taxon>
        <taxon>ecological metagenomes</taxon>
    </lineage>
</organism>
<sequence length="145" mass="16365">MENVPVVPVNIDLMKDFSLKKENVKEIIDLALKNFDLKEGEDLFAIYFKSMINPNELTTFTKEIEKALPNSVANKNLILIILGFDGAKMLGITIKRETSIKNNLFCLDELELEAGDWIDIGAPFKDGEAFPVTVKSLVFNKEKKN</sequence>